<name>A0AAJ5VX08_9HYPH</name>
<reference evidence="1" key="1">
    <citation type="submission" date="2023-03" db="EMBL/GenBank/DDBJ databases">
        <title>Andean soil-derived lignocellulolytic bacterial consortium as a source of novel taxa and putative plastic-active enzymes.</title>
        <authorList>
            <person name="Diaz-Garcia L."/>
            <person name="Chuvochina M."/>
            <person name="Feuerriegel G."/>
            <person name="Bunk B."/>
            <person name="Sproer C."/>
            <person name="Streit W.R."/>
            <person name="Rodriguez L.M."/>
            <person name="Overmann J."/>
            <person name="Jimenez D.J."/>
        </authorList>
    </citation>
    <scope>NUCLEOTIDE SEQUENCE</scope>
    <source>
        <strain evidence="1">MAG 4196</strain>
    </source>
</reference>
<sequence>MSDDNKMPPSVSLGVVNGQHFVHVYEDGERKKLGPFSTAAQAADVAARESKRLGLGR</sequence>
<dbReference type="Proteomes" id="UP001217476">
    <property type="component" value="Chromosome"/>
</dbReference>
<proteinExistence type="predicted"/>
<accession>A0AAJ5VX08</accession>
<dbReference type="AlphaFoldDB" id="A0AAJ5VX08"/>
<protein>
    <submittedName>
        <fullName evidence="1">Uncharacterized protein</fullName>
    </submittedName>
</protein>
<organism evidence="1 2">
    <name type="scientific">Candidatus Devosia phytovorans</name>
    <dbReference type="NCBI Taxonomy" id="3121372"/>
    <lineage>
        <taxon>Bacteria</taxon>
        <taxon>Pseudomonadati</taxon>
        <taxon>Pseudomonadota</taxon>
        <taxon>Alphaproteobacteria</taxon>
        <taxon>Hyphomicrobiales</taxon>
        <taxon>Devosiaceae</taxon>
        <taxon>Devosia</taxon>
    </lineage>
</organism>
<evidence type="ECO:0000313" key="2">
    <source>
        <dbReference type="Proteomes" id="UP001217476"/>
    </source>
</evidence>
<dbReference type="EMBL" id="CP119312">
    <property type="protein sequence ID" value="WEK05755.1"/>
    <property type="molecule type" value="Genomic_DNA"/>
</dbReference>
<evidence type="ECO:0000313" key="1">
    <source>
        <dbReference type="EMBL" id="WEK05755.1"/>
    </source>
</evidence>
<gene>
    <name evidence="1" type="ORF">P0Y65_05730</name>
</gene>